<evidence type="ECO:0000313" key="2">
    <source>
        <dbReference type="Proteomes" id="UP000676336"/>
    </source>
</evidence>
<sequence length="81" mass="8938">NCGSERAAPSYALHIHFSSVSINCNKRSQRCKSHHQSPLSVETFTSLDDDEELTGGFIVDNGLEARFVCSDENASTFFVLL</sequence>
<gene>
    <name evidence="1" type="ORF">SMN809_LOCUS21631</name>
</gene>
<comment type="caution">
    <text evidence="1">The sequence shown here is derived from an EMBL/GenBank/DDBJ whole genome shotgun (WGS) entry which is preliminary data.</text>
</comment>
<protein>
    <submittedName>
        <fullName evidence="1">Uncharacterized protein</fullName>
    </submittedName>
</protein>
<dbReference type="AlphaFoldDB" id="A0A8S2S350"/>
<reference evidence="1" key="1">
    <citation type="submission" date="2021-02" db="EMBL/GenBank/DDBJ databases">
        <authorList>
            <person name="Nowell W R."/>
        </authorList>
    </citation>
    <scope>NUCLEOTIDE SEQUENCE</scope>
</reference>
<proteinExistence type="predicted"/>
<dbReference type="Proteomes" id="UP000676336">
    <property type="component" value="Unassembled WGS sequence"/>
</dbReference>
<organism evidence="1 2">
    <name type="scientific">Rotaria magnacalcarata</name>
    <dbReference type="NCBI Taxonomy" id="392030"/>
    <lineage>
        <taxon>Eukaryota</taxon>
        <taxon>Metazoa</taxon>
        <taxon>Spiralia</taxon>
        <taxon>Gnathifera</taxon>
        <taxon>Rotifera</taxon>
        <taxon>Eurotatoria</taxon>
        <taxon>Bdelloidea</taxon>
        <taxon>Philodinida</taxon>
        <taxon>Philodinidae</taxon>
        <taxon>Rotaria</taxon>
    </lineage>
</organism>
<dbReference type="EMBL" id="CAJOBI010017497">
    <property type="protein sequence ID" value="CAF4194958.1"/>
    <property type="molecule type" value="Genomic_DNA"/>
</dbReference>
<name>A0A8S2S350_9BILA</name>
<accession>A0A8S2S350</accession>
<feature type="non-terminal residue" evidence="1">
    <location>
        <position position="1"/>
    </location>
</feature>
<evidence type="ECO:0000313" key="1">
    <source>
        <dbReference type="EMBL" id="CAF4194958.1"/>
    </source>
</evidence>